<protein>
    <recommendedName>
        <fullName evidence="3">PD-(D/E)XK motif protein</fullName>
    </recommendedName>
</protein>
<reference evidence="1 2" key="1">
    <citation type="journal article" date="2014" name="Genome Announc.">
        <title>Draft genome sequences of six enterohepatic helicobacter species isolated from humans and one from rhesus macaques.</title>
        <authorList>
            <person name="Shen Z."/>
            <person name="Sheh A."/>
            <person name="Young S.K."/>
            <person name="Abouelliel A."/>
            <person name="Ward D.V."/>
            <person name="Earl A.M."/>
            <person name="Fox J.G."/>
        </authorList>
    </citation>
    <scope>NUCLEOTIDE SEQUENCE [LARGE SCALE GENOMIC DNA]</scope>
    <source>
        <strain evidence="1 2">MIT 99-5501</strain>
    </source>
</reference>
<dbReference type="PATRIC" id="fig|1357400.3.peg.358"/>
<evidence type="ECO:0008006" key="3">
    <source>
        <dbReference type="Google" id="ProtNLM"/>
    </source>
</evidence>
<accession>V8CC25</accession>
<organism evidence="1 2">
    <name type="scientific">Helicobacter macacae MIT 99-5501</name>
    <dbReference type="NCBI Taxonomy" id="1357400"/>
    <lineage>
        <taxon>Bacteria</taxon>
        <taxon>Pseudomonadati</taxon>
        <taxon>Campylobacterota</taxon>
        <taxon>Epsilonproteobacteria</taxon>
        <taxon>Campylobacterales</taxon>
        <taxon>Helicobacteraceae</taxon>
        <taxon>Helicobacter</taxon>
    </lineage>
</organism>
<dbReference type="HOGENOM" id="CLU_069764_0_1_7"/>
<keyword evidence="2" id="KW-1185">Reference proteome</keyword>
<evidence type="ECO:0000313" key="1">
    <source>
        <dbReference type="EMBL" id="ETD24919.1"/>
    </source>
</evidence>
<dbReference type="Pfam" id="PF14390">
    <property type="entry name" value="DUF4420"/>
    <property type="match status" value="1"/>
</dbReference>
<proteinExistence type="predicted"/>
<gene>
    <name evidence="1" type="ORF">HMPREF2086_00253</name>
</gene>
<dbReference type="AlphaFoldDB" id="V8CC25"/>
<dbReference type="Proteomes" id="UP000018731">
    <property type="component" value="Unassembled WGS sequence"/>
</dbReference>
<comment type="caution">
    <text evidence="1">The sequence shown here is derived from an EMBL/GenBank/DDBJ whole genome shotgun (WGS) entry which is preliminary data.</text>
</comment>
<sequence>MNNHWAKMQNNTHRRVANVAYDMFYMVDLQGKYAFHIHTDFAYKNPKTLRLKGMVVQNQNSHLGTDLYIALKNNDEWSIFARLCDDLVETANNEQCTQENLLEVIQNRLEDWREFLLAYKNVEFSLNKQMGLFSELLCLKEIIAKQIGYENAISHWVGADFHKQDFIFDDEALEVKSYTSSKGAIVEISSVEQLYSEKSKFYLIAYGLSISSNGQTCEDMILYIDRQLQHLPEIKRLFHKKLLEYGYINSTENEKYSFVVDNVMIFSINEKFPKITPLNIASAIQKVKYSLNLLQCEEFRIEEINLQKENL</sequence>
<evidence type="ECO:0000313" key="2">
    <source>
        <dbReference type="Proteomes" id="UP000018731"/>
    </source>
</evidence>
<name>V8CC25_9HELI</name>
<dbReference type="eggNOG" id="ENOG502Z9WJ">
    <property type="taxonomic scope" value="Bacteria"/>
</dbReference>
<dbReference type="InterPro" id="IPR025534">
    <property type="entry name" value="DUF4420"/>
</dbReference>
<dbReference type="EMBL" id="AZJI01000001">
    <property type="protein sequence ID" value="ETD24919.1"/>
    <property type="molecule type" value="Genomic_DNA"/>
</dbReference>
<dbReference type="STRING" id="1357400.HMPREF2086_00253"/>